<keyword evidence="2" id="KW-1185">Reference proteome</keyword>
<organism evidence="1 2">
    <name type="scientific">Brachionus plicatilis</name>
    <name type="common">Marine rotifer</name>
    <name type="synonym">Brachionus muelleri</name>
    <dbReference type="NCBI Taxonomy" id="10195"/>
    <lineage>
        <taxon>Eukaryota</taxon>
        <taxon>Metazoa</taxon>
        <taxon>Spiralia</taxon>
        <taxon>Gnathifera</taxon>
        <taxon>Rotifera</taxon>
        <taxon>Eurotatoria</taxon>
        <taxon>Monogononta</taxon>
        <taxon>Pseudotrocha</taxon>
        <taxon>Ploima</taxon>
        <taxon>Brachionidae</taxon>
        <taxon>Brachionus</taxon>
    </lineage>
</organism>
<sequence>MKDYIKLHQNLQSPVYQMILAINDKDLINFFRRFVNIETRFNKLNESIVSESKIQKEEHPFYGKKLKRMEGSKSFQTRRETKDTLSIRDLEKKYLNKHYLKQYNCLTKR</sequence>
<proteinExistence type="predicted"/>
<dbReference type="EMBL" id="REGN01000956">
    <property type="protein sequence ID" value="RNA37950.1"/>
    <property type="molecule type" value="Genomic_DNA"/>
</dbReference>
<evidence type="ECO:0000313" key="1">
    <source>
        <dbReference type="EMBL" id="RNA37950.1"/>
    </source>
</evidence>
<accession>A0A3M7SQP6</accession>
<protein>
    <submittedName>
        <fullName evidence="1">Uncharacterized protein</fullName>
    </submittedName>
</protein>
<evidence type="ECO:0000313" key="2">
    <source>
        <dbReference type="Proteomes" id="UP000276133"/>
    </source>
</evidence>
<dbReference type="Proteomes" id="UP000276133">
    <property type="component" value="Unassembled WGS sequence"/>
</dbReference>
<gene>
    <name evidence="1" type="ORF">BpHYR1_013272</name>
</gene>
<name>A0A3M7SQP6_BRAPC</name>
<reference evidence="1 2" key="1">
    <citation type="journal article" date="2018" name="Sci. Rep.">
        <title>Genomic signatures of local adaptation to the degree of environmental predictability in rotifers.</title>
        <authorList>
            <person name="Franch-Gras L."/>
            <person name="Hahn C."/>
            <person name="Garcia-Roger E.M."/>
            <person name="Carmona M.J."/>
            <person name="Serra M."/>
            <person name="Gomez A."/>
        </authorList>
    </citation>
    <scope>NUCLEOTIDE SEQUENCE [LARGE SCALE GENOMIC DNA]</scope>
    <source>
        <strain evidence="1">HYR1</strain>
    </source>
</reference>
<dbReference type="AlphaFoldDB" id="A0A3M7SQP6"/>
<comment type="caution">
    <text evidence="1">The sequence shown here is derived from an EMBL/GenBank/DDBJ whole genome shotgun (WGS) entry which is preliminary data.</text>
</comment>